<name>A0A1H1V8I0_9MICO</name>
<dbReference type="RefSeq" id="WP_092014492.1">
    <property type="nucleotide sequence ID" value="NZ_LT629766.1"/>
</dbReference>
<evidence type="ECO:0000256" key="3">
    <source>
        <dbReference type="ARBA" id="ARBA00022475"/>
    </source>
</evidence>
<evidence type="ECO:0000256" key="1">
    <source>
        <dbReference type="ARBA" id="ARBA00004651"/>
    </source>
</evidence>
<keyword evidence="10" id="KW-1185">Reference proteome</keyword>
<comment type="subcellular location">
    <subcellularLocation>
        <location evidence="1">Cell membrane</location>
        <topology evidence="1">Multi-pass membrane protein</topology>
    </subcellularLocation>
</comment>
<gene>
    <name evidence="9" type="ORF">SAMN04489752_2564</name>
</gene>
<keyword evidence="2" id="KW-0813">Transport</keyword>
<dbReference type="SUPFAM" id="SSF103473">
    <property type="entry name" value="MFS general substrate transporter"/>
    <property type="match status" value="1"/>
</dbReference>
<feature type="transmembrane region" description="Helical" evidence="7">
    <location>
        <begin position="241"/>
        <end position="260"/>
    </location>
</feature>
<dbReference type="STRING" id="1136497.SAMN04489752_2564"/>
<evidence type="ECO:0000256" key="6">
    <source>
        <dbReference type="ARBA" id="ARBA00023136"/>
    </source>
</evidence>
<feature type="transmembrane region" description="Helical" evidence="7">
    <location>
        <begin position="97"/>
        <end position="117"/>
    </location>
</feature>
<keyword evidence="3" id="KW-1003">Cell membrane</keyword>
<feature type="transmembrane region" description="Helical" evidence="7">
    <location>
        <begin position="67"/>
        <end position="90"/>
    </location>
</feature>
<dbReference type="GO" id="GO:0005886">
    <property type="term" value="C:plasma membrane"/>
    <property type="evidence" value="ECO:0007669"/>
    <property type="project" value="UniProtKB-SubCell"/>
</dbReference>
<dbReference type="PRINTS" id="PR01988">
    <property type="entry name" value="EXPORTERBACE"/>
</dbReference>
<dbReference type="CDD" id="cd06173">
    <property type="entry name" value="MFS_MefA_like"/>
    <property type="match status" value="1"/>
</dbReference>
<dbReference type="PROSITE" id="PS50850">
    <property type="entry name" value="MFS"/>
    <property type="match status" value="1"/>
</dbReference>
<evidence type="ECO:0000256" key="2">
    <source>
        <dbReference type="ARBA" id="ARBA00022448"/>
    </source>
</evidence>
<dbReference type="OrthoDB" id="9775268at2"/>
<evidence type="ECO:0000313" key="10">
    <source>
        <dbReference type="Proteomes" id="UP000199597"/>
    </source>
</evidence>
<organism evidence="9 10">
    <name type="scientific">Brevibacterium siliguriense</name>
    <dbReference type="NCBI Taxonomy" id="1136497"/>
    <lineage>
        <taxon>Bacteria</taxon>
        <taxon>Bacillati</taxon>
        <taxon>Actinomycetota</taxon>
        <taxon>Actinomycetes</taxon>
        <taxon>Micrococcales</taxon>
        <taxon>Brevibacteriaceae</taxon>
        <taxon>Brevibacterium</taxon>
    </lineage>
</organism>
<feature type="transmembrane region" description="Helical" evidence="7">
    <location>
        <begin position="192"/>
        <end position="211"/>
    </location>
</feature>
<dbReference type="InterPro" id="IPR010290">
    <property type="entry name" value="TM_effector"/>
</dbReference>
<reference evidence="10" key="1">
    <citation type="submission" date="2016-10" db="EMBL/GenBank/DDBJ databases">
        <authorList>
            <person name="Varghese N."/>
            <person name="Submissions S."/>
        </authorList>
    </citation>
    <scope>NUCLEOTIDE SEQUENCE [LARGE SCALE GENOMIC DNA]</scope>
    <source>
        <strain evidence="10">DSM 23676</strain>
    </source>
</reference>
<dbReference type="InterPro" id="IPR022324">
    <property type="entry name" value="Bacilysin_exporter_BacE_put"/>
</dbReference>
<keyword evidence="5 7" id="KW-1133">Transmembrane helix</keyword>
<feature type="transmembrane region" description="Helical" evidence="7">
    <location>
        <begin position="333"/>
        <end position="357"/>
    </location>
</feature>
<evidence type="ECO:0000256" key="4">
    <source>
        <dbReference type="ARBA" id="ARBA00022692"/>
    </source>
</evidence>
<evidence type="ECO:0000256" key="5">
    <source>
        <dbReference type="ARBA" id="ARBA00022989"/>
    </source>
</evidence>
<accession>A0A1H1V8I0</accession>
<protein>
    <submittedName>
        <fullName evidence="9">Predicted arabinose efflux permease, MFS family</fullName>
    </submittedName>
</protein>
<feature type="transmembrane region" description="Helical" evidence="7">
    <location>
        <begin position="38"/>
        <end position="61"/>
    </location>
</feature>
<feature type="transmembrane region" description="Helical" evidence="7">
    <location>
        <begin position="369"/>
        <end position="388"/>
    </location>
</feature>
<feature type="transmembrane region" description="Helical" evidence="7">
    <location>
        <begin position="307"/>
        <end position="327"/>
    </location>
</feature>
<keyword evidence="6 7" id="KW-0472">Membrane</keyword>
<dbReference type="InterPro" id="IPR020846">
    <property type="entry name" value="MFS_dom"/>
</dbReference>
<sequence length="431" mass="45597">MATHKSGTDRRGRDTASIWLNPLRAVSSLRGNRAFQQLWLSNLFYFAGVWTQTLVLGWLAFEITHSEFLVAVYAAARLAPLLLGPLAGSLADRFNRVALLLILVGWATFAVSMVATLASLHILSYWVLVAGGLAIGLAQSPSQPARFSLVLELVGPRKLSNANALNALAMNMTQVIGPAAGGAMIALIGAPAALWVSAGWYVLSFLLIVPLRGRGSALHKGKESVIKMVVGGVKTVASDRLTLAVLLVTLAANIFLWPIFQSFMPIFAKESFGLDAAGLGALLTCAGVGGIVGSIIIAGLDDFRFKGGVFILGTMTWGGLWAVFSLMHSPASAFILMVLVGMASATFGVLQTTLILITSQPQMHGRVLGLQELAIGIMPASILLLGAAAEAIGVAATTFASSLMMILVLALVLWRVPEILYISHSEDIRHD</sequence>
<dbReference type="Pfam" id="PF05977">
    <property type="entry name" value="MFS_3"/>
    <property type="match status" value="1"/>
</dbReference>
<dbReference type="Gene3D" id="1.20.1250.20">
    <property type="entry name" value="MFS general substrate transporter like domains"/>
    <property type="match status" value="2"/>
</dbReference>
<feature type="transmembrane region" description="Helical" evidence="7">
    <location>
        <begin position="280"/>
        <end position="300"/>
    </location>
</feature>
<dbReference type="InterPro" id="IPR036259">
    <property type="entry name" value="MFS_trans_sf"/>
</dbReference>
<dbReference type="AlphaFoldDB" id="A0A1H1V8I0"/>
<dbReference type="PANTHER" id="PTHR23513:SF6">
    <property type="entry name" value="MAJOR FACILITATOR SUPERFAMILY ASSOCIATED DOMAIN-CONTAINING PROTEIN"/>
    <property type="match status" value="1"/>
</dbReference>
<evidence type="ECO:0000259" key="8">
    <source>
        <dbReference type="PROSITE" id="PS50850"/>
    </source>
</evidence>
<proteinExistence type="predicted"/>
<dbReference type="PANTHER" id="PTHR23513">
    <property type="entry name" value="INTEGRAL MEMBRANE EFFLUX PROTEIN-RELATED"/>
    <property type="match status" value="1"/>
</dbReference>
<evidence type="ECO:0000313" key="9">
    <source>
        <dbReference type="EMBL" id="SDS80569.1"/>
    </source>
</evidence>
<feature type="domain" description="Major facilitator superfamily (MFS) profile" evidence="8">
    <location>
        <begin position="34"/>
        <end position="420"/>
    </location>
</feature>
<evidence type="ECO:0000256" key="7">
    <source>
        <dbReference type="SAM" id="Phobius"/>
    </source>
</evidence>
<dbReference type="EMBL" id="LT629766">
    <property type="protein sequence ID" value="SDS80569.1"/>
    <property type="molecule type" value="Genomic_DNA"/>
</dbReference>
<keyword evidence="4 7" id="KW-0812">Transmembrane</keyword>
<dbReference type="Proteomes" id="UP000199597">
    <property type="component" value="Chromosome I"/>
</dbReference>
<feature type="transmembrane region" description="Helical" evidence="7">
    <location>
        <begin position="394"/>
        <end position="414"/>
    </location>
</feature>
<dbReference type="GO" id="GO:0022857">
    <property type="term" value="F:transmembrane transporter activity"/>
    <property type="evidence" value="ECO:0007669"/>
    <property type="project" value="InterPro"/>
</dbReference>